<keyword evidence="10" id="KW-1185">Reference proteome</keyword>
<feature type="region of interest" description="Disordered" evidence="8">
    <location>
        <begin position="1108"/>
        <end position="1202"/>
    </location>
</feature>
<keyword evidence="4 7" id="KW-0812">Transmembrane</keyword>
<feature type="transmembrane region" description="Helical" evidence="7">
    <location>
        <begin position="881"/>
        <end position="902"/>
    </location>
</feature>
<feature type="compositionally biased region" description="Basic and acidic residues" evidence="8">
    <location>
        <begin position="640"/>
        <end position="658"/>
    </location>
</feature>
<feature type="transmembrane region" description="Helical" evidence="7">
    <location>
        <begin position="963"/>
        <end position="982"/>
    </location>
</feature>
<evidence type="ECO:0000313" key="9">
    <source>
        <dbReference type="EMBL" id="CAJ0567483.1"/>
    </source>
</evidence>
<evidence type="ECO:0000256" key="8">
    <source>
        <dbReference type="SAM" id="MobiDB-lite"/>
    </source>
</evidence>
<dbReference type="Pfam" id="PF05640">
    <property type="entry name" value="NKAIN"/>
    <property type="match status" value="1"/>
</dbReference>
<keyword evidence="3 7" id="KW-1003">Cell membrane</keyword>
<feature type="compositionally biased region" description="Basic and acidic residues" evidence="8">
    <location>
        <begin position="179"/>
        <end position="191"/>
    </location>
</feature>
<dbReference type="AlphaFoldDB" id="A0AA36CFK0"/>
<evidence type="ECO:0000256" key="3">
    <source>
        <dbReference type="ARBA" id="ARBA00022475"/>
    </source>
</evidence>
<feature type="region of interest" description="Disordered" evidence="8">
    <location>
        <begin position="1"/>
        <end position="301"/>
    </location>
</feature>
<feature type="non-terminal residue" evidence="9">
    <location>
        <position position="1220"/>
    </location>
</feature>
<evidence type="ECO:0000256" key="6">
    <source>
        <dbReference type="ARBA" id="ARBA00023136"/>
    </source>
</evidence>
<feature type="compositionally biased region" description="Low complexity" evidence="8">
    <location>
        <begin position="1185"/>
        <end position="1198"/>
    </location>
</feature>
<dbReference type="Proteomes" id="UP001177023">
    <property type="component" value="Unassembled WGS sequence"/>
</dbReference>
<feature type="compositionally biased region" description="Basic and acidic residues" evidence="8">
    <location>
        <begin position="247"/>
        <end position="268"/>
    </location>
</feature>
<comment type="subcellular location">
    <subcellularLocation>
        <location evidence="1 7">Cell membrane</location>
        <topology evidence="1 7">Multi-pass membrane protein</topology>
    </subcellularLocation>
</comment>
<evidence type="ECO:0000313" key="10">
    <source>
        <dbReference type="Proteomes" id="UP001177023"/>
    </source>
</evidence>
<feature type="compositionally biased region" description="Basic and acidic residues" evidence="8">
    <location>
        <begin position="344"/>
        <end position="491"/>
    </location>
</feature>
<evidence type="ECO:0000256" key="1">
    <source>
        <dbReference type="ARBA" id="ARBA00004651"/>
    </source>
</evidence>
<feature type="transmembrane region" description="Helical" evidence="7">
    <location>
        <begin position="859"/>
        <end position="874"/>
    </location>
</feature>
<comment type="caution">
    <text evidence="9">The sequence shown here is derived from an EMBL/GenBank/DDBJ whole genome shotgun (WGS) entry which is preliminary data.</text>
</comment>
<evidence type="ECO:0000256" key="2">
    <source>
        <dbReference type="ARBA" id="ARBA00006364"/>
    </source>
</evidence>
<evidence type="ECO:0000256" key="7">
    <source>
        <dbReference type="RuleBase" id="RU368041"/>
    </source>
</evidence>
<evidence type="ECO:0000256" key="5">
    <source>
        <dbReference type="ARBA" id="ARBA00022989"/>
    </source>
</evidence>
<gene>
    <name evidence="9" type="ORF">MSPICULIGERA_LOCUS6035</name>
</gene>
<dbReference type="PANTHER" id="PTHR13084:SF6">
    <property type="entry name" value="SODIUM_POTASSIUM-TRANSPORTING ATPASE SUBUNIT BETA-1-INTERACTING PROTEIN"/>
    <property type="match status" value="1"/>
</dbReference>
<feature type="region of interest" description="Disordered" evidence="8">
    <location>
        <begin position="505"/>
        <end position="570"/>
    </location>
</feature>
<dbReference type="PANTHER" id="PTHR13084">
    <property type="entry name" value="T-CELL LYMPHOMA BREAKPOINT-ASSOCIATED TARGET 1-RELATED"/>
    <property type="match status" value="1"/>
</dbReference>
<feature type="region of interest" description="Disordered" evidence="8">
    <location>
        <begin position="638"/>
        <end position="672"/>
    </location>
</feature>
<comment type="similarity">
    <text evidence="2 7">Belongs to the NKAIN family.</text>
</comment>
<keyword evidence="6 7" id="KW-0472">Membrane</keyword>
<feature type="compositionally biased region" description="Pro residues" evidence="8">
    <location>
        <begin position="151"/>
        <end position="161"/>
    </location>
</feature>
<reference evidence="9" key="1">
    <citation type="submission" date="2023-06" db="EMBL/GenBank/DDBJ databases">
        <authorList>
            <person name="Delattre M."/>
        </authorList>
    </citation>
    <scope>NUCLEOTIDE SEQUENCE</scope>
    <source>
        <strain evidence="9">AF72</strain>
    </source>
</reference>
<evidence type="ECO:0000256" key="4">
    <source>
        <dbReference type="ARBA" id="ARBA00022692"/>
    </source>
</evidence>
<accession>A0AA36CFK0</accession>
<feature type="compositionally biased region" description="Polar residues" evidence="8">
    <location>
        <begin position="1021"/>
        <end position="1037"/>
    </location>
</feature>
<organism evidence="9 10">
    <name type="scientific">Mesorhabditis spiculigera</name>
    <dbReference type="NCBI Taxonomy" id="96644"/>
    <lineage>
        <taxon>Eukaryota</taxon>
        <taxon>Metazoa</taxon>
        <taxon>Ecdysozoa</taxon>
        <taxon>Nematoda</taxon>
        <taxon>Chromadorea</taxon>
        <taxon>Rhabditida</taxon>
        <taxon>Rhabditina</taxon>
        <taxon>Rhabditomorpha</taxon>
        <taxon>Rhabditoidea</taxon>
        <taxon>Rhabditidae</taxon>
        <taxon>Mesorhabditinae</taxon>
        <taxon>Mesorhabditis</taxon>
    </lineage>
</organism>
<feature type="compositionally biased region" description="Basic residues" evidence="8">
    <location>
        <begin position="1150"/>
        <end position="1167"/>
    </location>
</feature>
<feature type="compositionally biased region" description="Basic and acidic residues" evidence="8">
    <location>
        <begin position="88"/>
        <end position="148"/>
    </location>
</feature>
<name>A0AA36CFK0_9BILA</name>
<dbReference type="InterPro" id="IPR008516">
    <property type="entry name" value="Na/K-Atpase_Interacting"/>
</dbReference>
<feature type="compositionally biased region" description="Low complexity" evidence="8">
    <location>
        <begin position="1117"/>
        <end position="1128"/>
    </location>
</feature>
<dbReference type="GO" id="GO:0005886">
    <property type="term" value="C:plasma membrane"/>
    <property type="evidence" value="ECO:0007669"/>
    <property type="project" value="UniProtKB-SubCell"/>
</dbReference>
<proteinExistence type="inferred from homology"/>
<dbReference type="GO" id="GO:0002028">
    <property type="term" value="P:regulation of sodium ion transport"/>
    <property type="evidence" value="ECO:0007669"/>
    <property type="project" value="UniProtKB-UniRule"/>
</dbReference>
<feature type="compositionally biased region" description="Basic and acidic residues" evidence="8">
    <location>
        <begin position="284"/>
        <end position="294"/>
    </location>
</feature>
<feature type="compositionally biased region" description="Basic and acidic residues" evidence="8">
    <location>
        <begin position="505"/>
        <end position="515"/>
    </location>
</feature>
<feature type="region of interest" description="Disordered" evidence="8">
    <location>
        <begin position="1004"/>
        <end position="1045"/>
    </location>
</feature>
<dbReference type="EMBL" id="CATQJA010001493">
    <property type="protein sequence ID" value="CAJ0567483.1"/>
    <property type="molecule type" value="Genomic_DNA"/>
</dbReference>
<keyword evidence="5 7" id="KW-1133">Transmembrane helix</keyword>
<protein>
    <recommendedName>
        <fullName evidence="7">Sodium/potassium-transporting ATPase subunit beta-1-interacting protein</fullName>
        <shortName evidence="7">Na(+)/K(+)-transporting ATPase subunit beta-1-interacting protein</shortName>
    </recommendedName>
</protein>
<sequence>MSRVRGPQGHQSPARYQDDFDAYDYGNYDQYERDDYYDEEGAGGEYDTHDRRRAYPPQQRGNANFGGWEGDDTYETVPRRGVQQIEIDSYHPAEEKYSYREDGRRSTVRTREGSPVKRIVEERGSPVKSVVRDDRMLRESRSGRHTEENSPVPPPPPPPTGYPGHGPHHPPATPGQKKAAQERERREHEQRPNLIVKNTTISIGPPPPAQNKKTYDHSPELRPAPPQHGGPVKAILNAIKLTNPRELSPKSEDKVPRENRQERRDDIKLLSAANKVSTNPFMKSNERKSIEPAGRHNGLQKHNVHEVVHKMNTGDWPIKIEDGVNTLKEQRNERRANLAPAVPAHERSGSRRVSTEPENDRDRRYTDEQRIRDEERRRDEERNRQIEEQRRREEQMKQRERDRQDERRREEEKKRDDDRAEVERCREEERKMAEERRKEQERRMEEERRKVEAEQRRREEEQRERAVREDEERQRKLAHERSELERISNEKRLEEERALERARIAQAEKEGRHSADSQLEDGIRSRGPSRALKNAPSPSGSSQNGDPTSASTDSAMGSDELPPPMTPIKAGTTIRQLPESIRELNDEAERLLLYFKSHREVLNYLGIGLSETLWSHMNALPMVNTEIRCQGVKEVPSQFRKAEREGRSVRHEKQERVNSDNSAKSYRHRNQSTESYGSINVSLLERALCTDDVHDGSSSALSSYQKGPAGTLMPPPNSLNAAAERSGRFVKKTAAGIIAKKHNEGGSPLQGKRGPTPYGRELWIRDSLGRKQAKVGTHQVISAYQPGSQREWISPYRVKPARANDPSDGLLLLHGVDEEVVVKLGFDFSRSRDGASPINLAVVELAYFGATSAGFRSDWAIMILCCIIGVFAACQHRRSLLAVFATTNFISFIYNLLLLFWYEGVFPTTSHYALLLSFGLPFSFSFFLKYTPGCSSHFDLKNSYWVQDDCLIPFVHLEAAQSVIHGVLALTCLITTTVVLCTPKKRKRKSKSASLPTVSAESVVSGDIEKRPRSRAPTRSLPDSGSSVRSGYVNSSYDSREDVSAVRSAPNYRMPPLNNQPIQAFPNENYEDVDPSFCSSSTTGTIPSLHSLVSFDPKSTNYLTVQERIPTDDSETEGPSTSSGSQQSDDYEVEEVKVEAPPPPDAQYSKVKKRPKKVVQREKRHLKLPVVLGMRAPSSPGRPGTETTIRSTRIRPTSGYRPIDVLARQQPNVLATTGKR</sequence>
<feature type="compositionally biased region" description="Polar residues" evidence="8">
    <location>
        <begin position="536"/>
        <end position="555"/>
    </location>
</feature>
<feature type="region of interest" description="Disordered" evidence="8">
    <location>
        <begin position="330"/>
        <end position="491"/>
    </location>
</feature>